<evidence type="ECO:0000256" key="6">
    <source>
        <dbReference type="ARBA" id="ARBA00022801"/>
    </source>
</evidence>
<evidence type="ECO:0000256" key="2">
    <source>
        <dbReference type="ARBA" id="ARBA00009085"/>
    </source>
</evidence>
<dbReference type="eggNOG" id="KOG1863">
    <property type="taxonomic scope" value="Eukaryota"/>
</dbReference>
<sequence length="220" mass="25013">MPSTSNNNPSSRTQPKDNVYSGVNNKGNIWYHRGDSVAPGGSYYYANKDNSYYYQNSNGSKYYNNGKVTNWRHLETKKFIKVYWLGIKDEDYLGTEPVERIQEEHATLYAEEIPQDEIHVDQNNRASYSSISFHKGSDGILFKFVIKNSETLANTKVCLRHRLGMSEKDFSKVKIAIVSETSYANPEYLDDDEMTLSNEGCLGLDHVDKSGCAESVFIRG</sequence>
<dbReference type="GO" id="GO:0004843">
    <property type="term" value="F:cysteine-type deubiquitinase activity"/>
    <property type="evidence" value="ECO:0007669"/>
    <property type="project" value="UniProtKB-EC"/>
</dbReference>
<feature type="domain" description="Ubiquitin carboxyl-terminal hydrolase C-terminal" evidence="9">
    <location>
        <begin position="94"/>
        <end position="210"/>
    </location>
</feature>
<dbReference type="AlphaFoldDB" id="U9UMT1"/>
<comment type="catalytic activity">
    <reaction evidence="1">
        <text>Thiol-dependent hydrolysis of ester, thioester, amide, peptide and isopeptide bonds formed by the C-terminal Gly of ubiquitin (a 76-residue protein attached to proteins as an intracellular targeting signal).</text>
        <dbReference type="EC" id="3.4.19.12"/>
    </reaction>
</comment>
<dbReference type="EMBL" id="KI277853">
    <property type="protein sequence ID" value="ESA19893.1"/>
    <property type="molecule type" value="Genomic_DNA"/>
</dbReference>
<dbReference type="VEuPathDB" id="FungiDB:RhiirFUN_023715"/>
<keyword evidence="7" id="KW-0788">Thiol protease</keyword>
<gene>
    <name evidence="10" type="ORF">GLOINDRAFT_19115</name>
</gene>
<evidence type="ECO:0000259" key="9">
    <source>
        <dbReference type="Pfam" id="PF14533"/>
    </source>
</evidence>
<name>U9UMT1_RHIID</name>
<keyword evidence="5" id="KW-0833">Ubl conjugation pathway</keyword>
<protein>
    <recommendedName>
        <fullName evidence="3">ubiquitinyl hydrolase 1</fullName>
        <ecNumber evidence="3">3.4.19.12</ecNumber>
    </recommendedName>
</protein>
<evidence type="ECO:0000256" key="7">
    <source>
        <dbReference type="ARBA" id="ARBA00022807"/>
    </source>
</evidence>
<dbReference type="Pfam" id="PF14533">
    <property type="entry name" value="USP7_C2"/>
    <property type="match status" value="1"/>
</dbReference>
<dbReference type="HOGENOM" id="CLU_1256621_0_0_1"/>
<evidence type="ECO:0000256" key="5">
    <source>
        <dbReference type="ARBA" id="ARBA00022786"/>
    </source>
</evidence>
<dbReference type="InterPro" id="IPR029346">
    <property type="entry name" value="USP_C"/>
</dbReference>
<dbReference type="EC" id="3.4.19.12" evidence="3"/>
<keyword evidence="6" id="KW-0378">Hydrolase</keyword>
<evidence type="ECO:0000313" key="10">
    <source>
        <dbReference type="EMBL" id="ESA19893.1"/>
    </source>
</evidence>
<proteinExistence type="inferred from homology"/>
<dbReference type="GO" id="GO:0006508">
    <property type="term" value="P:proteolysis"/>
    <property type="evidence" value="ECO:0007669"/>
    <property type="project" value="UniProtKB-KW"/>
</dbReference>
<reference evidence="10" key="1">
    <citation type="submission" date="2013-07" db="EMBL/GenBank/DDBJ databases">
        <title>The genome of an arbuscular mycorrhizal fungus provides insights into the evolution of the oldest plant symbiosis.</title>
        <authorList>
            <consortium name="DOE Joint Genome Institute"/>
            <person name="Tisserant E."/>
            <person name="Malbreil M."/>
            <person name="Kuo A."/>
            <person name="Kohler A."/>
            <person name="Symeonidi A."/>
            <person name="Balestrini R."/>
            <person name="Charron P."/>
            <person name="Duensing N."/>
            <person name="Frei-dit-Frey N."/>
            <person name="Gianinazzi-Pearson V."/>
            <person name="Gilbert B."/>
            <person name="Handa Y."/>
            <person name="Hijri M."/>
            <person name="Kaul R."/>
            <person name="Kawaguchi M."/>
            <person name="Krajinski F."/>
            <person name="Lammers P."/>
            <person name="Lapierre D."/>
            <person name="Masclaux F.G."/>
            <person name="Murat C."/>
            <person name="Morin E."/>
            <person name="Ndikumana S."/>
            <person name="Pagni M."/>
            <person name="Petitpierre D."/>
            <person name="Requena N."/>
            <person name="Rosikiewicz P."/>
            <person name="Riley R."/>
            <person name="Saito K."/>
            <person name="San Clemente H."/>
            <person name="Shapiro H."/>
            <person name="van Tuinen D."/>
            <person name="Becard G."/>
            <person name="Bonfante P."/>
            <person name="Paszkowski U."/>
            <person name="Shachar-Hill Y."/>
            <person name="Young J.P."/>
            <person name="Sanders I.R."/>
            <person name="Henrissat B."/>
            <person name="Rensing S.A."/>
            <person name="Grigoriev I.V."/>
            <person name="Corradi N."/>
            <person name="Roux C."/>
            <person name="Martin F."/>
        </authorList>
    </citation>
    <scope>NUCLEOTIDE SEQUENCE</scope>
    <source>
        <strain evidence="10">DAOM 197198</strain>
    </source>
</reference>
<accession>U9UMT1</accession>
<evidence type="ECO:0000256" key="1">
    <source>
        <dbReference type="ARBA" id="ARBA00000707"/>
    </source>
</evidence>
<evidence type="ECO:0000256" key="8">
    <source>
        <dbReference type="SAM" id="MobiDB-lite"/>
    </source>
</evidence>
<feature type="region of interest" description="Disordered" evidence="8">
    <location>
        <begin position="1"/>
        <end position="20"/>
    </location>
</feature>
<organism evidence="10">
    <name type="scientific">Rhizophagus irregularis (strain DAOM 181602 / DAOM 197198 / MUCL 43194)</name>
    <name type="common">Arbuscular mycorrhizal fungus</name>
    <name type="synonym">Glomus intraradices</name>
    <dbReference type="NCBI Taxonomy" id="747089"/>
    <lineage>
        <taxon>Eukaryota</taxon>
        <taxon>Fungi</taxon>
        <taxon>Fungi incertae sedis</taxon>
        <taxon>Mucoromycota</taxon>
        <taxon>Glomeromycotina</taxon>
        <taxon>Glomeromycetes</taxon>
        <taxon>Glomerales</taxon>
        <taxon>Glomeraceae</taxon>
        <taxon>Rhizophagus</taxon>
    </lineage>
</organism>
<evidence type="ECO:0000256" key="3">
    <source>
        <dbReference type="ARBA" id="ARBA00012759"/>
    </source>
</evidence>
<evidence type="ECO:0000256" key="4">
    <source>
        <dbReference type="ARBA" id="ARBA00022670"/>
    </source>
</evidence>
<keyword evidence="4" id="KW-0645">Protease</keyword>
<comment type="similarity">
    <text evidence="2">Belongs to the peptidase C19 family.</text>
</comment>
<feature type="compositionally biased region" description="Low complexity" evidence="8">
    <location>
        <begin position="1"/>
        <end position="11"/>
    </location>
</feature>